<reference evidence="7" key="1">
    <citation type="journal article" date="2016" name="Genome Announc.">
        <title>Draft genomes of two strains of Paenibacillus glucanolyticus with capability to degrade lignocellulose.</title>
        <authorList>
            <person name="Mathews S.L."/>
            <person name="Pawlak J."/>
            <person name="Grunden A.M."/>
        </authorList>
    </citation>
    <scope>NUCLEOTIDE SEQUENCE [LARGE SCALE GENOMIC DNA]</scope>
    <source>
        <strain evidence="7">SLM1</strain>
    </source>
</reference>
<dbReference type="GO" id="GO:0016491">
    <property type="term" value="F:oxidoreductase activity"/>
    <property type="evidence" value="ECO:0007669"/>
    <property type="project" value="UniProtKB-KW"/>
</dbReference>
<keyword evidence="3" id="KW-0479">Metal-binding</keyword>
<evidence type="ECO:0000313" key="7">
    <source>
        <dbReference type="EMBL" id="KZS46662.1"/>
    </source>
</evidence>
<dbReference type="GO" id="GO:0046872">
    <property type="term" value="F:metal ion binding"/>
    <property type="evidence" value="ECO:0007669"/>
    <property type="project" value="UniProtKB-KW"/>
</dbReference>
<evidence type="ECO:0000256" key="5">
    <source>
        <dbReference type="ARBA" id="ARBA00023002"/>
    </source>
</evidence>
<dbReference type="AlphaFoldDB" id="A0A163JLQ1"/>
<dbReference type="PANTHER" id="PTHR43350:SF19">
    <property type="entry name" value="D-GULOSIDE 3-DEHYDROGENASE"/>
    <property type="match status" value="1"/>
</dbReference>
<dbReference type="InterPro" id="IPR013154">
    <property type="entry name" value="ADH-like_N"/>
</dbReference>
<dbReference type="Proteomes" id="UP000076796">
    <property type="component" value="Unassembled WGS sequence"/>
</dbReference>
<organism evidence="7 8">
    <name type="scientific">Paenibacillus glucanolyticus</name>
    <dbReference type="NCBI Taxonomy" id="59843"/>
    <lineage>
        <taxon>Bacteria</taxon>
        <taxon>Bacillati</taxon>
        <taxon>Bacillota</taxon>
        <taxon>Bacilli</taxon>
        <taxon>Bacillales</taxon>
        <taxon>Paenibacillaceae</taxon>
        <taxon>Paenibacillus</taxon>
    </lineage>
</organism>
<sequence length="340" mass="36441">MKAVATILGEVIVDQIDKPAGLPAGHVLVRTEYSAVSPGTEMIFIRRSSDQKVIMGYSAVGIIEALGAGVERLAIGQRVACYGAPYVRHAQWLAVPSNLTAAVPDGVDPKEAAFAGLGAIAIHALRVADLHFGESAVIVGLGILGQIIAQIAHASACPVAGLDLNPERVKEMKRYIPYAYDSQELLEERIQLMTGGHGVDSVILCASGPGEELMNASMGWIRDKGKIVMVGDLSMSYSREAMFGKEAQVLISRAGGPGRYETDYELRNTDYPIGFVRWTEGRNIAEYIRLLAEGRITVKPLISHVIPVDEAGKAYERYGPGSATLGTIFKYDDDPVGAEA</sequence>
<evidence type="ECO:0000256" key="2">
    <source>
        <dbReference type="ARBA" id="ARBA00008072"/>
    </source>
</evidence>
<dbReference type="STRING" id="59843.A3958_11935"/>
<dbReference type="CDD" id="cd08255">
    <property type="entry name" value="2-desacetyl-2-hydroxyethyl_bacteriochlorophyllide_like"/>
    <property type="match status" value="1"/>
</dbReference>
<feature type="domain" description="Enoyl reductase (ER)" evidence="6">
    <location>
        <begin position="5"/>
        <end position="325"/>
    </location>
</feature>
<dbReference type="InterPro" id="IPR011032">
    <property type="entry name" value="GroES-like_sf"/>
</dbReference>
<name>A0A163JLQ1_9BACL</name>
<dbReference type="InterPro" id="IPR020843">
    <property type="entry name" value="ER"/>
</dbReference>
<keyword evidence="4" id="KW-0862">Zinc</keyword>
<dbReference type="SMART" id="SM00829">
    <property type="entry name" value="PKS_ER"/>
    <property type="match status" value="1"/>
</dbReference>
<dbReference type="OrthoDB" id="9781031at2"/>
<dbReference type="GeneID" id="97558002"/>
<dbReference type="Pfam" id="PF08240">
    <property type="entry name" value="ADH_N"/>
    <property type="match status" value="1"/>
</dbReference>
<accession>A0A163JLQ1</accession>
<dbReference type="SUPFAM" id="SSF51735">
    <property type="entry name" value="NAD(P)-binding Rossmann-fold domains"/>
    <property type="match status" value="1"/>
</dbReference>
<dbReference type="InterPro" id="IPR013149">
    <property type="entry name" value="ADH-like_C"/>
</dbReference>
<evidence type="ECO:0000256" key="4">
    <source>
        <dbReference type="ARBA" id="ARBA00022833"/>
    </source>
</evidence>
<dbReference type="EMBL" id="LWMH01000001">
    <property type="protein sequence ID" value="KZS46662.1"/>
    <property type="molecule type" value="Genomic_DNA"/>
</dbReference>
<proteinExistence type="inferred from homology"/>
<comment type="caution">
    <text evidence="7">The sequence shown here is derived from an EMBL/GenBank/DDBJ whole genome shotgun (WGS) entry which is preliminary data.</text>
</comment>
<evidence type="ECO:0000313" key="8">
    <source>
        <dbReference type="Proteomes" id="UP000076796"/>
    </source>
</evidence>
<dbReference type="PANTHER" id="PTHR43350">
    <property type="entry name" value="NAD-DEPENDENT ALCOHOL DEHYDROGENASE"/>
    <property type="match status" value="1"/>
</dbReference>
<dbReference type="Gene3D" id="3.40.50.720">
    <property type="entry name" value="NAD(P)-binding Rossmann-like Domain"/>
    <property type="match status" value="1"/>
</dbReference>
<dbReference type="InterPro" id="IPR036291">
    <property type="entry name" value="NAD(P)-bd_dom_sf"/>
</dbReference>
<evidence type="ECO:0000256" key="1">
    <source>
        <dbReference type="ARBA" id="ARBA00001947"/>
    </source>
</evidence>
<dbReference type="SUPFAM" id="SSF50129">
    <property type="entry name" value="GroES-like"/>
    <property type="match status" value="1"/>
</dbReference>
<evidence type="ECO:0000256" key="3">
    <source>
        <dbReference type="ARBA" id="ARBA00022723"/>
    </source>
</evidence>
<keyword evidence="5" id="KW-0560">Oxidoreductase</keyword>
<dbReference type="RefSeq" id="WP_063478450.1">
    <property type="nucleotide sequence ID" value="NZ_CP147845.1"/>
</dbReference>
<evidence type="ECO:0000259" key="6">
    <source>
        <dbReference type="SMART" id="SM00829"/>
    </source>
</evidence>
<comment type="cofactor">
    <cofactor evidence="1">
        <name>Zn(2+)</name>
        <dbReference type="ChEBI" id="CHEBI:29105"/>
    </cofactor>
</comment>
<gene>
    <name evidence="7" type="ORF">AWU65_12395</name>
</gene>
<dbReference type="Gene3D" id="3.90.180.10">
    <property type="entry name" value="Medium-chain alcohol dehydrogenases, catalytic domain"/>
    <property type="match status" value="2"/>
</dbReference>
<keyword evidence="8" id="KW-1185">Reference proteome</keyword>
<dbReference type="Pfam" id="PF00107">
    <property type="entry name" value="ADH_zinc_N"/>
    <property type="match status" value="1"/>
</dbReference>
<comment type="similarity">
    <text evidence="2">Belongs to the zinc-containing alcohol dehydrogenase family.</text>
</comment>
<protein>
    <submittedName>
        <fullName evidence="7">Alcohol dehydrogenase</fullName>
    </submittedName>
</protein>